<evidence type="ECO:0000259" key="4">
    <source>
        <dbReference type="Pfam" id="PF01826"/>
    </source>
</evidence>
<protein>
    <recommendedName>
        <fullName evidence="4">TIL domain-containing protein</fullName>
    </recommendedName>
</protein>
<dbReference type="CDD" id="cd19941">
    <property type="entry name" value="TIL"/>
    <property type="match status" value="2"/>
</dbReference>
<keyword evidence="2" id="KW-1015">Disulfide bond</keyword>
<accession>A0A9P0FZU1</accession>
<keyword evidence="1" id="KW-0646">Protease inhibitor</keyword>
<name>A0A9P0FZU1_CHRIL</name>
<reference evidence="5" key="1">
    <citation type="submission" date="2021-12" db="EMBL/GenBank/DDBJ databases">
        <authorList>
            <person name="King R."/>
        </authorList>
    </citation>
    <scope>NUCLEOTIDE SEQUENCE</scope>
</reference>
<dbReference type="SUPFAM" id="SSF57567">
    <property type="entry name" value="Serine protease inhibitors"/>
    <property type="match status" value="2"/>
</dbReference>
<gene>
    <name evidence="5" type="ORF">CINC_LOCUS12753</name>
</gene>
<evidence type="ECO:0000313" key="5">
    <source>
        <dbReference type="EMBL" id="CAH0627383.1"/>
    </source>
</evidence>
<dbReference type="InterPro" id="IPR002919">
    <property type="entry name" value="TIL_dom"/>
</dbReference>
<dbReference type="EMBL" id="LR824011">
    <property type="protein sequence ID" value="CAH0627383.1"/>
    <property type="molecule type" value="Genomic_DNA"/>
</dbReference>
<feature type="domain" description="TIL" evidence="4">
    <location>
        <begin position="33"/>
        <end position="89"/>
    </location>
</feature>
<dbReference type="InterPro" id="IPR036084">
    <property type="entry name" value="Ser_inhib-like_sf"/>
</dbReference>
<feature type="domain" description="TIL" evidence="4">
    <location>
        <begin position="94"/>
        <end position="154"/>
    </location>
</feature>
<keyword evidence="3" id="KW-0732">Signal</keyword>
<evidence type="ECO:0000313" key="6">
    <source>
        <dbReference type="Proteomes" id="UP001154114"/>
    </source>
</evidence>
<evidence type="ECO:0000256" key="2">
    <source>
        <dbReference type="ARBA" id="ARBA00023157"/>
    </source>
</evidence>
<feature type="signal peptide" evidence="3">
    <location>
        <begin position="1"/>
        <end position="20"/>
    </location>
</feature>
<dbReference type="OrthoDB" id="6236007at2759"/>
<dbReference type="AlphaFoldDB" id="A0A9P0FZU1"/>
<dbReference type="FunFam" id="2.10.25.10:FF:000674">
    <property type="entry name" value="Mucin-2"/>
    <property type="match status" value="1"/>
</dbReference>
<feature type="chain" id="PRO_5040162077" description="TIL domain-containing protein" evidence="3">
    <location>
        <begin position="21"/>
        <end position="162"/>
    </location>
</feature>
<dbReference type="Proteomes" id="UP001154114">
    <property type="component" value="Chromosome 8"/>
</dbReference>
<dbReference type="Gene3D" id="2.10.25.10">
    <property type="entry name" value="Laminin"/>
    <property type="match status" value="2"/>
</dbReference>
<evidence type="ECO:0000256" key="3">
    <source>
        <dbReference type="SAM" id="SignalP"/>
    </source>
</evidence>
<sequence length="162" mass="17947">MCRSIIIIVIISCCVCLVAALPDKLINVSKCRSDEVFRCEMPCPGEKSCWTRDETVYCPDVIEDCVNRCVCRDGMLRSDDGSCISNEQCDKLKCPGDHEHFECASECDNVCATLDRQNKTNCPIPSANICTPKCYCNDGYARNDQGKCVLVKNCGDQRSAGH</sequence>
<proteinExistence type="predicted"/>
<organism evidence="5 6">
    <name type="scientific">Chrysodeixis includens</name>
    <name type="common">Soybean looper</name>
    <name type="synonym">Pseudoplusia includens</name>
    <dbReference type="NCBI Taxonomy" id="689277"/>
    <lineage>
        <taxon>Eukaryota</taxon>
        <taxon>Metazoa</taxon>
        <taxon>Ecdysozoa</taxon>
        <taxon>Arthropoda</taxon>
        <taxon>Hexapoda</taxon>
        <taxon>Insecta</taxon>
        <taxon>Pterygota</taxon>
        <taxon>Neoptera</taxon>
        <taxon>Endopterygota</taxon>
        <taxon>Lepidoptera</taxon>
        <taxon>Glossata</taxon>
        <taxon>Ditrysia</taxon>
        <taxon>Noctuoidea</taxon>
        <taxon>Noctuidae</taxon>
        <taxon>Plusiinae</taxon>
        <taxon>Chrysodeixis</taxon>
    </lineage>
</organism>
<dbReference type="GO" id="GO:0030414">
    <property type="term" value="F:peptidase inhibitor activity"/>
    <property type="evidence" value="ECO:0007669"/>
    <property type="project" value="UniProtKB-KW"/>
</dbReference>
<evidence type="ECO:0000256" key="1">
    <source>
        <dbReference type="ARBA" id="ARBA00022690"/>
    </source>
</evidence>
<dbReference type="Pfam" id="PF01826">
    <property type="entry name" value="TIL"/>
    <property type="match status" value="2"/>
</dbReference>
<keyword evidence="6" id="KW-1185">Reference proteome</keyword>